<evidence type="ECO:0000256" key="1">
    <source>
        <dbReference type="SAM" id="MobiDB-lite"/>
    </source>
</evidence>
<sequence length="502" mass="53517">MFQQHCGIDTSENGEGGKVGEAIYVGTALSQAPEPKLRTGSADNVDADVCGYNWIHHNAFRTYGNECVDIKEGSANNLVENNVCEQQFDPNSGCVGSRGSDNTFRWNEIAECKGAGIRVGGEDGYGEGNHMHGKTIKNAEKGAFNVMSPNQGTVCETSISGVDLIDDQEQFSEAVATGECSSDPGDIGTGSSAPAPALEESDEVDTLLDDSGLEAGIKFTDDAKDSEPEIDVIETTESAGLTGLGSCSTVVEVKQASVLHAEYADSTTEEETEVNGVAIGFFMKAAEEERIQVFDISIMEEGGDDWKTVISRKESNGAMGGVQTFSFSSLTTLSKCAPSRQKKNALFGGIQAIGEELGTLAGEVCSAPTKLVPAGAKASGTDDVRVLFDGNYETRWSTINTQSESDLSNDIVQLTFTGDMRVSSLNIAFFDGHLAHQYFSVYIQSAHAYTWTPVMLNEQAATQVSMQTFSIDLDGVHKIYIVGKGNDVGAYSKFSEVEVYGC</sequence>
<dbReference type="InterPro" id="IPR011050">
    <property type="entry name" value="Pectin_lyase_fold/virulence"/>
</dbReference>
<feature type="region of interest" description="Disordered" evidence="1">
    <location>
        <begin position="174"/>
        <end position="200"/>
    </location>
</feature>
<evidence type="ECO:0000313" key="3">
    <source>
        <dbReference type="Proteomes" id="UP000002630"/>
    </source>
</evidence>
<dbReference type="OrthoDB" id="10361923at2759"/>
<dbReference type="AlphaFoldDB" id="D7FZ38"/>
<name>D7FZ38_ECTSI</name>
<dbReference type="InterPro" id="IPR008979">
    <property type="entry name" value="Galactose-bd-like_sf"/>
</dbReference>
<dbReference type="Gene3D" id="2.160.20.10">
    <property type="entry name" value="Single-stranded right-handed beta-helix, Pectin lyase-like"/>
    <property type="match status" value="1"/>
</dbReference>
<reference evidence="2 3" key="1">
    <citation type="journal article" date="2010" name="Nature">
        <title>The Ectocarpus genome and the independent evolution of multicellularity in brown algae.</title>
        <authorList>
            <person name="Cock J.M."/>
            <person name="Sterck L."/>
            <person name="Rouze P."/>
            <person name="Scornet D."/>
            <person name="Allen A.E."/>
            <person name="Amoutzias G."/>
            <person name="Anthouard V."/>
            <person name="Artiguenave F."/>
            <person name="Aury J.M."/>
            <person name="Badger J.H."/>
            <person name="Beszteri B."/>
            <person name="Billiau K."/>
            <person name="Bonnet E."/>
            <person name="Bothwell J.H."/>
            <person name="Bowler C."/>
            <person name="Boyen C."/>
            <person name="Brownlee C."/>
            <person name="Carrano C.J."/>
            <person name="Charrier B."/>
            <person name="Cho G.Y."/>
            <person name="Coelho S.M."/>
            <person name="Collen J."/>
            <person name="Corre E."/>
            <person name="Da Silva C."/>
            <person name="Delage L."/>
            <person name="Delaroque N."/>
            <person name="Dittami S.M."/>
            <person name="Doulbeau S."/>
            <person name="Elias M."/>
            <person name="Farnham G."/>
            <person name="Gachon C.M."/>
            <person name="Gschloessl B."/>
            <person name="Heesch S."/>
            <person name="Jabbari K."/>
            <person name="Jubin C."/>
            <person name="Kawai H."/>
            <person name="Kimura K."/>
            <person name="Kloareg B."/>
            <person name="Kupper F.C."/>
            <person name="Lang D."/>
            <person name="Le Bail A."/>
            <person name="Leblanc C."/>
            <person name="Lerouge P."/>
            <person name="Lohr M."/>
            <person name="Lopez P.J."/>
            <person name="Martens C."/>
            <person name="Maumus F."/>
            <person name="Michel G."/>
            <person name="Miranda-Saavedra D."/>
            <person name="Morales J."/>
            <person name="Moreau H."/>
            <person name="Motomura T."/>
            <person name="Nagasato C."/>
            <person name="Napoli C.A."/>
            <person name="Nelson D.R."/>
            <person name="Nyvall-Collen P."/>
            <person name="Peters A.F."/>
            <person name="Pommier C."/>
            <person name="Potin P."/>
            <person name="Poulain J."/>
            <person name="Quesneville H."/>
            <person name="Read B."/>
            <person name="Rensing S.A."/>
            <person name="Ritter A."/>
            <person name="Rousvoal S."/>
            <person name="Samanta M."/>
            <person name="Samson G."/>
            <person name="Schroeder D.C."/>
            <person name="Segurens B."/>
            <person name="Strittmatter M."/>
            <person name="Tonon T."/>
            <person name="Tregear J.W."/>
            <person name="Valentin K."/>
            <person name="von Dassow P."/>
            <person name="Yamagishi T."/>
            <person name="Van de Peer Y."/>
            <person name="Wincker P."/>
        </authorList>
    </citation>
    <scope>NUCLEOTIDE SEQUENCE [LARGE SCALE GENOMIC DNA]</scope>
    <source>
        <strain evidence="3">Ec32 / CCAP1310/4</strain>
    </source>
</reference>
<dbReference type="InterPro" id="IPR012334">
    <property type="entry name" value="Pectin_lyas_fold"/>
</dbReference>
<gene>
    <name evidence="2" type="ORF">Esi_0353_0025</name>
</gene>
<dbReference type="Proteomes" id="UP000002630">
    <property type="component" value="Linkage Group LG12"/>
</dbReference>
<protein>
    <submittedName>
        <fullName evidence="2">Secreted protein</fullName>
    </submittedName>
</protein>
<dbReference type="SUPFAM" id="SSF51126">
    <property type="entry name" value="Pectin lyase-like"/>
    <property type="match status" value="1"/>
</dbReference>
<dbReference type="EMBL" id="FN649737">
    <property type="protein sequence ID" value="CBJ32655.1"/>
    <property type="molecule type" value="Genomic_DNA"/>
</dbReference>
<evidence type="ECO:0000313" key="2">
    <source>
        <dbReference type="EMBL" id="CBJ32655.1"/>
    </source>
</evidence>
<dbReference type="InParanoid" id="D7FZ38"/>
<accession>D7FZ38</accession>
<organism evidence="2 3">
    <name type="scientific">Ectocarpus siliculosus</name>
    <name type="common">Brown alga</name>
    <name type="synonym">Conferva siliculosa</name>
    <dbReference type="NCBI Taxonomy" id="2880"/>
    <lineage>
        <taxon>Eukaryota</taxon>
        <taxon>Sar</taxon>
        <taxon>Stramenopiles</taxon>
        <taxon>Ochrophyta</taxon>
        <taxon>PX clade</taxon>
        <taxon>Phaeophyceae</taxon>
        <taxon>Ectocarpales</taxon>
        <taxon>Ectocarpaceae</taxon>
        <taxon>Ectocarpus</taxon>
    </lineage>
</organism>
<proteinExistence type="predicted"/>
<dbReference type="SUPFAM" id="SSF49785">
    <property type="entry name" value="Galactose-binding domain-like"/>
    <property type="match status" value="1"/>
</dbReference>
<keyword evidence="3" id="KW-1185">Reference proteome</keyword>
<dbReference type="EMBL" id="FN648546">
    <property type="protein sequence ID" value="CBJ32655.1"/>
    <property type="molecule type" value="Genomic_DNA"/>
</dbReference>
<dbReference type="Gene3D" id="2.60.120.260">
    <property type="entry name" value="Galactose-binding domain-like"/>
    <property type="match status" value="1"/>
</dbReference>